<dbReference type="SMART" id="SM00460">
    <property type="entry name" value="TGc"/>
    <property type="match status" value="1"/>
</dbReference>
<name>A0A0A3ATN5_9PAST</name>
<comment type="caution">
    <text evidence="2">The sequence shown here is derived from an EMBL/GenBank/DDBJ whole genome shotgun (WGS) entry which is preliminary data.</text>
</comment>
<keyword evidence="3" id="KW-1185">Reference proteome</keyword>
<proteinExistence type="predicted"/>
<gene>
    <name evidence="2" type="ORF">OA57_06295</name>
</gene>
<dbReference type="PANTHER" id="PTHR33490">
    <property type="entry name" value="BLR5614 PROTEIN-RELATED"/>
    <property type="match status" value="1"/>
</dbReference>
<protein>
    <recommendedName>
        <fullName evidence="1">Transglutaminase-like domain-containing protein</fullName>
    </recommendedName>
</protein>
<dbReference type="AlphaFoldDB" id="A0A0A3ATN5"/>
<dbReference type="SUPFAM" id="SSF54001">
    <property type="entry name" value="Cysteine proteinases"/>
    <property type="match status" value="1"/>
</dbReference>
<dbReference type="RefSeq" id="WP_034615012.1">
    <property type="nucleotide sequence ID" value="NZ_JSUM01000010.1"/>
</dbReference>
<dbReference type="STRING" id="505317.OA57_06295"/>
<dbReference type="PANTHER" id="PTHR33490:SF6">
    <property type="entry name" value="SLL1049 PROTEIN"/>
    <property type="match status" value="1"/>
</dbReference>
<dbReference type="InterPro" id="IPR013589">
    <property type="entry name" value="Bac_transglu_N"/>
</dbReference>
<dbReference type="OrthoDB" id="5438043at2"/>
<feature type="domain" description="Transglutaminase-like" evidence="1">
    <location>
        <begin position="157"/>
        <end position="219"/>
    </location>
</feature>
<dbReference type="Gene3D" id="3.10.620.30">
    <property type="match status" value="1"/>
</dbReference>
<dbReference type="EMBL" id="JSUM01000010">
    <property type="protein sequence ID" value="KGQ70450.1"/>
    <property type="molecule type" value="Genomic_DNA"/>
</dbReference>
<dbReference type="InterPro" id="IPR002931">
    <property type="entry name" value="Transglutaminase-like"/>
</dbReference>
<dbReference type="Pfam" id="PF01841">
    <property type="entry name" value="Transglut_core"/>
    <property type="match status" value="1"/>
</dbReference>
<dbReference type="Pfam" id="PF08379">
    <property type="entry name" value="Bact_transglu_N"/>
    <property type="match status" value="1"/>
</dbReference>
<evidence type="ECO:0000313" key="2">
    <source>
        <dbReference type="EMBL" id="KGQ70450.1"/>
    </source>
</evidence>
<reference evidence="2 3" key="1">
    <citation type="submission" date="2014-11" db="EMBL/GenBank/DDBJ databases">
        <title>Draft genome sequence of Chelonobacter oris 1662T, associated with respiratory disease in Hermann's Tortoises.</title>
        <authorList>
            <person name="Kudirkiene E."/>
            <person name="Hansen M.J."/>
            <person name="Bojesen A.M."/>
        </authorList>
    </citation>
    <scope>NUCLEOTIDE SEQUENCE [LARGE SCALE GENOMIC DNA]</scope>
    <source>
        <strain evidence="2 3">1662</strain>
    </source>
</reference>
<sequence length="276" mass="30891">MKVIIHHKTVYNYDAMTRSSIQMLRMTPLSMQRQQVLNWTLTLPAFGSESYDGFGNFCTLVNLHSPHRQLQITAEGEVEINIAIKAISDDRLPLGLFLRKTALTECSEPMIEFAAPFFDGANGLNRRNRLIDFSQALLERVKYIPGITHVASSAQDAFSLGSGVCQDHTHLFLACARYFGIAARYVSGYLHSDSAEHSASHAWAEACLDGKWYIFDVSNLLFSPSQHVQIAVGLDYNDTAPIRGVRIGGGVEKMNYAVRIMNEQQQQRAKTDNRTC</sequence>
<evidence type="ECO:0000259" key="1">
    <source>
        <dbReference type="SMART" id="SM00460"/>
    </source>
</evidence>
<accession>A0A0A3ATN5</accession>
<dbReference type="InterPro" id="IPR038765">
    <property type="entry name" value="Papain-like_cys_pep_sf"/>
</dbReference>
<evidence type="ECO:0000313" key="3">
    <source>
        <dbReference type="Proteomes" id="UP000030380"/>
    </source>
</evidence>
<dbReference type="Proteomes" id="UP000030380">
    <property type="component" value="Unassembled WGS sequence"/>
</dbReference>
<organism evidence="2 3">
    <name type="scientific">Chelonobacter oris</name>
    <dbReference type="NCBI Taxonomy" id="505317"/>
    <lineage>
        <taxon>Bacteria</taxon>
        <taxon>Pseudomonadati</taxon>
        <taxon>Pseudomonadota</taxon>
        <taxon>Gammaproteobacteria</taxon>
        <taxon>Pasteurellales</taxon>
        <taxon>Pasteurellaceae</taxon>
        <taxon>Chelonobacter</taxon>
    </lineage>
</organism>